<evidence type="ECO:0000313" key="9">
    <source>
        <dbReference type="EMBL" id="KFO21229.1"/>
    </source>
</evidence>
<evidence type="ECO:0000256" key="1">
    <source>
        <dbReference type="ARBA" id="ARBA00022670"/>
    </source>
</evidence>
<dbReference type="InterPro" id="IPR009003">
    <property type="entry name" value="Peptidase_S1_PA"/>
</dbReference>
<proteinExistence type="predicted"/>
<evidence type="ECO:0000256" key="5">
    <source>
        <dbReference type="ARBA" id="ARBA00023157"/>
    </source>
</evidence>
<dbReference type="PROSITE" id="PS00134">
    <property type="entry name" value="TRYPSIN_HIS"/>
    <property type="match status" value="1"/>
</dbReference>
<reference evidence="9 10" key="1">
    <citation type="submission" date="2013-11" db="EMBL/GenBank/DDBJ databases">
        <title>The Damaraland mole rat (Fukomys damarensis) genome and evolution of African mole rats.</title>
        <authorList>
            <person name="Gladyshev V.N."/>
            <person name="Fang X."/>
        </authorList>
    </citation>
    <scope>NUCLEOTIDE SEQUENCE [LARGE SCALE GENOMIC DNA]</scope>
    <source>
        <tissue evidence="9">Liver</tissue>
    </source>
</reference>
<dbReference type="FunFam" id="2.40.10.10:FF:000176">
    <property type="entry name" value="Chymotrypsinogen A"/>
    <property type="match status" value="1"/>
</dbReference>
<evidence type="ECO:0000313" key="10">
    <source>
        <dbReference type="Proteomes" id="UP000028990"/>
    </source>
</evidence>
<dbReference type="InterPro" id="IPR043504">
    <property type="entry name" value="Peptidase_S1_PA_chymotrypsin"/>
</dbReference>
<dbReference type="Gene3D" id="2.40.10.10">
    <property type="entry name" value="Trypsin-like serine proteases"/>
    <property type="match status" value="1"/>
</dbReference>
<evidence type="ECO:0000256" key="3">
    <source>
        <dbReference type="ARBA" id="ARBA00022825"/>
    </source>
</evidence>
<dbReference type="GO" id="GO:0004252">
    <property type="term" value="F:serine-type endopeptidase activity"/>
    <property type="evidence" value="ECO:0007669"/>
    <property type="project" value="InterPro"/>
</dbReference>
<dbReference type="STRING" id="885580.ENSFDAP00000002912"/>
<keyword evidence="5" id="KW-1015">Disulfide bond</keyword>
<dbReference type="FunFam" id="2.40.10.10:FF:000181">
    <property type="entry name" value="Chymotrypsinogen A"/>
    <property type="match status" value="1"/>
</dbReference>
<dbReference type="AlphaFoldDB" id="A0A091CQ46"/>
<dbReference type="SMART" id="SM00020">
    <property type="entry name" value="Tryp_SPc"/>
    <property type="match status" value="1"/>
</dbReference>
<dbReference type="InterPro" id="IPR018114">
    <property type="entry name" value="TRYPSIN_HIS"/>
</dbReference>
<keyword evidence="10" id="KW-1185">Reference proteome</keyword>
<evidence type="ECO:0000256" key="6">
    <source>
        <dbReference type="RuleBase" id="RU363034"/>
    </source>
</evidence>
<dbReference type="OMA" id="VCQKDNA"/>
<feature type="domain" description="Peptidase S1" evidence="8">
    <location>
        <begin position="36"/>
        <end position="265"/>
    </location>
</feature>
<accession>A0A091CQ46</accession>
<keyword evidence="1 6" id="KW-0645">Protease</keyword>
<dbReference type="InterPro" id="IPR033116">
    <property type="entry name" value="TRYPSIN_SER"/>
</dbReference>
<evidence type="ECO:0000256" key="2">
    <source>
        <dbReference type="ARBA" id="ARBA00022801"/>
    </source>
</evidence>
<sequence>MEASEVTGKLDMVPSRTSTDCGSPAIPPVLSGLARIIHGEDAVPGSWPWQVSLQDETGFHFCGGSLICPYWVVTAAHCQVRTSDVVVAGEYDLASGEEDVQVLEIAEVFPNPDFSFENASGDIALIRLATPAQLTLTVSPVCLPCACGDFGPGTLCVTTGWGLSSFDSRETPSKLQQAVLPLVSTEECKNYLSDYFTITDQMICAGGSGVSSCLGDSGGPLVCQKDGAWTLVGIVSGGSGTCDTSTPGVYARVTALVSWVREILEANNGRGPSVSPTQSPHRLPERPHPQSSLEAEALPGSVAPGPSPAFSLPAARALEWPSASILSASAPALLPLHTDSGASPATFRQLQCPRSSLPSLSSVFSAMQELALEA</sequence>
<dbReference type="PROSITE" id="PS50240">
    <property type="entry name" value="TRYPSIN_DOM"/>
    <property type="match status" value="1"/>
</dbReference>
<protein>
    <submittedName>
        <fullName evidence="9">Chymotrypsinogen B</fullName>
    </submittedName>
</protein>
<dbReference type="CDD" id="cd00190">
    <property type="entry name" value="Tryp_SPc"/>
    <property type="match status" value="1"/>
</dbReference>
<evidence type="ECO:0000256" key="7">
    <source>
        <dbReference type="SAM" id="MobiDB-lite"/>
    </source>
</evidence>
<organism evidence="9 10">
    <name type="scientific">Fukomys damarensis</name>
    <name type="common">Damaraland mole rat</name>
    <name type="synonym">Cryptomys damarensis</name>
    <dbReference type="NCBI Taxonomy" id="885580"/>
    <lineage>
        <taxon>Eukaryota</taxon>
        <taxon>Metazoa</taxon>
        <taxon>Chordata</taxon>
        <taxon>Craniata</taxon>
        <taxon>Vertebrata</taxon>
        <taxon>Euteleostomi</taxon>
        <taxon>Mammalia</taxon>
        <taxon>Eutheria</taxon>
        <taxon>Euarchontoglires</taxon>
        <taxon>Glires</taxon>
        <taxon>Rodentia</taxon>
        <taxon>Hystricomorpha</taxon>
        <taxon>Bathyergidae</taxon>
        <taxon>Fukomys</taxon>
    </lineage>
</organism>
<feature type="region of interest" description="Disordered" evidence="7">
    <location>
        <begin position="1"/>
        <end position="21"/>
    </location>
</feature>
<gene>
    <name evidence="9" type="ORF">H920_17411</name>
</gene>
<dbReference type="SUPFAM" id="SSF50494">
    <property type="entry name" value="Trypsin-like serine proteases"/>
    <property type="match status" value="1"/>
</dbReference>
<feature type="region of interest" description="Disordered" evidence="7">
    <location>
        <begin position="267"/>
        <end position="304"/>
    </location>
</feature>
<keyword evidence="2 6" id="KW-0378">Hydrolase</keyword>
<dbReference type="PANTHER" id="PTHR24252:SF7">
    <property type="entry name" value="HYALIN"/>
    <property type="match status" value="1"/>
</dbReference>
<dbReference type="PANTHER" id="PTHR24252">
    <property type="entry name" value="ACROSIN-RELATED"/>
    <property type="match status" value="1"/>
</dbReference>
<dbReference type="Pfam" id="PF00089">
    <property type="entry name" value="Trypsin"/>
    <property type="match status" value="1"/>
</dbReference>
<dbReference type="EMBL" id="KN124425">
    <property type="protein sequence ID" value="KFO21229.1"/>
    <property type="molecule type" value="Genomic_DNA"/>
</dbReference>
<keyword evidence="4" id="KW-0865">Zymogen</keyword>
<dbReference type="Proteomes" id="UP000028990">
    <property type="component" value="Unassembled WGS sequence"/>
</dbReference>
<dbReference type="GO" id="GO:0006508">
    <property type="term" value="P:proteolysis"/>
    <property type="evidence" value="ECO:0007669"/>
    <property type="project" value="UniProtKB-KW"/>
</dbReference>
<evidence type="ECO:0000259" key="8">
    <source>
        <dbReference type="PROSITE" id="PS50240"/>
    </source>
</evidence>
<name>A0A091CQ46_FUKDA</name>
<dbReference type="InterPro" id="IPR001314">
    <property type="entry name" value="Peptidase_S1A"/>
</dbReference>
<dbReference type="PROSITE" id="PS00135">
    <property type="entry name" value="TRYPSIN_SER"/>
    <property type="match status" value="1"/>
</dbReference>
<evidence type="ECO:0000256" key="4">
    <source>
        <dbReference type="ARBA" id="ARBA00023145"/>
    </source>
</evidence>
<dbReference type="InterPro" id="IPR001254">
    <property type="entry name" value="Trypsin_dom"/>
</dbReference>
<keyword evidence="3 6" id="KW-0720">Serine protease</keyword>
<dbReference type="PRINTS" id="PR00722">
    <property type="entry name" value="CHYMOTRYPSIN"/>
</dbReference>